<dbReference type="Pfam" id="PF13428">
    <property type="entry name" value="TPR_14"/>
    <property type="match status" value="1"/>
</dbReference>
<evidence type="ECO:0000313" key="2">
    <source>
        <dbReference type="EMBL" id="RVU06125.1"/>
    </source>
</evidence>
<dbReference type="RefSeq" id="WP_127706709.1">
    <property type="nucleotide sequence ID" value="NZ_SACO01000003.1"/>
</dbReference>
<comment type="caution">
    <text evidence="2">The sequence shown here is derived from an EMBL/GenBank/DDBJ whole genome shotgun (WGS) entry which is preliminary data.</text>
</comment>
<evidence type="ECO:0000313" key="3">
    <source>
        <dbReference type="Proteomes" id="UP000282837"/>
    </source>
</evidence>
<dbReference type="PROSITE" id="PS50005">
    <property type="entry name" value="TPR"/>
    <property type="match status" value="1"/>
</dbReference>
<organism evidence="2 3">
    <name type="scientific">Novosphingobium umbonatum</name>
    <dbReference type="NCBI Taxonomy" id="1908524"/>
    <lineage>
        <taxon>Bacteria</taxon>
        <taxon>Pseudomonadati</taxon>
        <taxon>Pseudomonadota</taxon>
        <taxon>Alphaproteobacteria</taxon>
        <taxon>Sphingomonadales</taxon>
        <taxon>Sphingomonadaceae</taxon>
        <taxon>Novosphingobium</taxon>
    </lineage>
</organism>
<name>A0A437N869_9SPHN</name>
<feature type="repeat" description="TPR" evidence="1">
    <location>
        <begin position="82"/>
        <end position="115"/>
    </location>
</feature>
<protein>
    <submittedName>
        <fullName evidence="2">Cytochrome C biosynthesis protein</fullName>
    </submittedName>
</protein>
<dbReference type="InterPro" id="IPR019734">
    <property type="entry name" value="TPR_rpt"/>
</dbReference>
<accession>A0A437N869</accession>
<evidence type="ECO:0000256" key="1">
    <source>
        <dbReference type="PROSITE-ProRule" id="PRU00339"/>
    </source>
</evidence>
<reference evidence="2 3" key="1">
    <citation type="submission" date="2019-01" db="EMBL/GenBank/DDBJ databases">
        <authorList>
            <person name="Chen W.-M."/>
        </authorList>
    </citation>
    <scope>NUCLEOTIDE SEQUENCE [LARGE SCALE GENOMIC DNA]</scope>
    <source>
        <strain evidence="2 3">FSY-9</strain>
    </source>
</reference>
<gene>
    <name evidence="2" type="ORF">EOE18_04550</name>
</gene>
<keyword evidence="1" id="KW-0802">TPR repeat</keyword>
<dbReference type="Gene3D" id="1.25.40.10">
    <property type="entry name" value="Tetratricopeptide repeat domain"/>
    <property type="match status" value="1"/>
</dbReference>
<proteinExistence type="predicted"/>
<dbReference type="SUPFAM" id="SSF48452">
    <property type="entry name" value="TPR-like"/>
    <property type="match status" value="1"/>
</dbReference>
<sequence length="220" mass="23234">MIWVVMLGLALAVLAVLLWLLRGKQAGWEALAAALMLGMAGYALQGSPNVPSAPKVATVPAHQSADAMVQLRQKMEGSDPTANKWLVVGDALARQGQYGDAVTILRGAVQAQPNFGEGWLALGNALVGHAQGNLSPAALYAFRKAAAAEPKSPAPAFFLGLAMAQAGRFDETKGLWAQSLAQTPPDAPWRGELEDRMVKLDKLLAMIKAQEQGDVAQVSR</sequence>
<dbReference type="InterPro" id="IPR011990">
    <property type="entry name" value="TPR-like_helical_dom_sf"/>
</dbReference>
<keyword evidence="3" id="KW-1185">Reference proteome</keyword>
<dbReference type="AlphaFoldDB" id="A0A437N869"/>
<dbReference type="OrthoDB" id="7390129at2"/>
<dbReference type="Proteomes" id="UP000282837">
    <property type="component" value="Unassembled WGS sequence"/>
</dbReference>
<dbReference type="EMBL" id="SACO01000003">
    <property type="protein sequence ID" value="RVU06125.1"/>
    <property type="molecule type" value="Genomic_DNA"/>
</dbReference>